<feature type="compositionally biased region" description="Polar residues" evidence="1">
    <location>
        <begin position="310"/>
        <end position="319"/>
    </location>
</feature>
<feature type="compositionally biased region" description="Polar residues" evidence="1">
    <location>
        <begin position="145"/>
        <end position="160"/>
    </location>
</feature>
<sequence length="1104" mass="128522">MSTQFYVIAHFGKTQTKVLIENEEEEIQHLIFAIQSLNTRTQKKVTSLQDKFGKTFKNSDKITSVLRSGESVYCLSSGILVTLSENEREEISFGEEALSFEISSDSTEQTNEKFDLISELLLDNEGKKEKQKKKEGLMSEHGSDYNLSKPISGTEVIQENESSDLDELPEIPPRLDNFEKQSKKKKAREKKKEKGREKKKEKEKEQEQEKESNFQSLGQSTDSELDLESGDFNEETNQIEQQQRQKKKLITNKKENSNFTSLCYSFSSDLVSVKTDSEEVMTSDKSEEKEEDEFLDSLLEGNSEESEGNFQKSYPINNNQKEEEDFLNDLLNENREESGLIFTGKAKSDKSEEKEEEDFLNDLLNENSDENEGNIAKSSEIDTSIINNIKNIEDEILNGILNEKSEESEEYNTLKKVGKRKKKHKKTKPKLNPKKENKSKLKRIKKVGKKAIGLYNSNQQIGYHDSNKQELNKREFRISIATKDHKWKTNSKIIINQKSINLIIQNQKKNSYMLREVNLIRNKSRKRIIKMKFSNKSAFIKFSNSEHCNKFQEMFNKNKQLNFKKNMSRSKSSPSKSKQDWSNINKSAINIFNIQLVDSKGNFIKKSKIKTDNTKIQILDKNRKKLKANLNQVLFYPKEKPMILMIKKNKIRIAFQKNNELKKFMKIWKISFFTKQPSDLPPLKTSPRSYTSHKIEEYLPSPDSKVENGNISTRSKSARDLNPPKKTQRKRRLKRMKNKNNVKQSLTESNHHKNINRNGGGRNSHHNNPKRKTRGNLRFKFKVSIMPKETKILEEGGIQIMNNKIRITFLNNKTIKSELSKIKHLKHKKQLDSSRITINSNEIYVIFESSQDRKKFSKLYQDGVLDANNKNELKSKDKHKEETQSACEKKMNYIKLNKYDSSQSNNPEKFHEKRKLKIQVSLVDKYRNYLCNGKIIIKENKIHIQRGREKTIISPIDKTFIQTTPGLNQFIVIYMKETLGKLYINLESTNDLLALKKHITVSDKQVNAYYISKILYSDFKHFPKKSYLRIDIEKNALLLSAFSLNSKAQKNFTISEKTKCIMNQKKNSIIQFSISKNKILILDFHSKLVAQNISNLINETKKKI</sequence>
<evidence type="ECO:0000256" key="1">
    <source>
        <dbReference type="SAM" id="MobiDB-lite"/>
    </source>
</evidence>
<evidence type="ECO:0000313" key="3">
    <source>
        <dbReference type="Proteomes" id="UP001150062"/>
    </source>
</evidence>
<feature type="compositionally biased region" description="Basic residues" evidence="1">
    <location>
        <begin position="763"/>
        <end position="776"/>
    </location>
</feature>
<organism evidence="2 3">
    <name type="scientific">Anaeramoeba flamelloides</name>
    <dbReference type="NCBI Taxonomy" id="1746091"/>
    <lineage>
        <taxon>Eukaryota</taxon>
        <taxon>Metamonada</taxon>
        <taxon>Anaeramoebidae</taxon>
        <taxon>Anaeramoeba</taxon>
    </lineage>
</organism>
<comment type="caution">
    <text evidence="2">The sequence shown here is derived from an EMBL/GenBank/DDBJ whole genome shotgun (WGS) entry which is preliminary data.</text>
</comment>
<feature type="compositionally biased region" description="Polar residues" evidence="1">
    <location>
        <begin position="213"/>
        <end position="222"/>
    </location>
</feature>
<feature type="region of interest" description="Disordered" evidence="1">
    <location>
        <begin position="273"/>
        <end position="359"/>
    </location>
</feature>
<feature type="region of interest" description="Disordered" evidence="1">
    <location>
        <begin position="405"/>
        <end position="441"/>
    </location>
</feature>
<feature type="compositionally biased region" description="Basic residues" evidence="1">
    <location>
        <begin position="416"/>
        <end position="432"/>
    </location>
</feature>
<feature type="compositionally biased region" description="Basic and acidic residues" evidence="1">
    <location>
        <begin position="190"/>
        <end position="212"/>
    </location>
</feature>
<feature type="compositionally biased region" description="Basic residues" evidence="1">
    <location>
        <begin position="726"/>
        <end position="740"/>
    </location>
</feature>
<feature type="region of interest" description="Disordered" evidence="1">
    <location>
        <begin position="127"/>
        <end position="252"/>
    </location>
</feature>
<dbReference type="Proteomes" id="UP001150062">
    <property type="component" value="Unassembled WGS sequence"/>
</dbReference>
<dbReference type="EMBL" id="JAOAOG010000168">
    <property type="protein sequence ID" value="KAJ6243702.1"/>
    <property type="molecule type" value="Genomic_DNA"/>
</dbReference>
<name>A0ABQ8YGJ6_9EUKA</name>
<evidence type="ECO:0000313" key="2">
    <source>
        <dbReference type="EMBL" id="KAJ6243702.1"/>
    </source>
</evidence>
<feature type="compositionally biased region" description="Basic and acidic residues" evidence="1">
    <location>
        <begin position="127"/>
        <end position="143"/>
    </location>
</feature>
<keyword evidence="3" id="KW-1185">Reference proteome</keyword>
<gene>
    <name evidence="2" type="ORF">M0813_22141</name>
</gene>
<reference evidence="2" key="1">
    <citation type="submission" date="2022-08" db="EMBL/GenBank/DDBJ databases">
        <title>Novel sulfate-reducing endosymbionts in the free-living metamonad Anaeramoeba.</title>
        <authorList>
            <person name="Jerlstrom-Hultqvist J."/>
            <person name="Cepicka I."/>
            <person name="Gallot-Lavallee L."/>
            <person name="Salas-Leiva D."/>
            <person name="Curtis B.A."/>
            <person name="Zahonova K."/>
            <person name="Pipaliya S."/>
            <person name="Dacks J."/>
            <person name="Roger A.J."/>
        </authorList>
    </citation>
    <scope>NUCLEOTIDE SEQUENCE</scope>
    <source>
        <strain evidence="2">Schooner1</strain>
    </source>
</reference>
<feature type="compositionally biased region" description="Acidic residues" evidence="1">
    <location>
        <begin position="223"/>
        <end position="234"/>
    </location>
</feature>
<proteinExistence type="predicted"/>
<feature type="region of interest" description="Disordered" evidence="1">
    <location>
        <begin position="695"/>
        <end position="776"/>
    </location>
</feature>
<protein>
    <submittedName>
        <fullName evidence="2">Uncharacterized protein</fullName>
    </submittedName>
</protein>
<accession>A0ABQ8YGJ6</accession>